<reference evidence="15 16" key="1">
    <citation type="submission" date="2019-12" db="EMBL/GenBank/DDBJ databases">
        <title>Corynebacterium sp. nov., isolated from feces of the Anser Albifrons in China.</title>
        <authorList>
            <person name="Liu Q."/>
        </authorList>
    </citation>
    <scope>NUCLEOTIDE SEQUENCE [LARGE SCALE GENOMIC DNA]</scope>
    <source>
        <strain evidence="15 16">23H37-10</strain>
    </source>
</reference>
<protein>
    <recommendedName>
        <fullName evidence="8">Acyl-[acyl-carrier-protein] dehydrogenase MbtN</fullName>
    </recommendedName>
    <alternativeName>
        <fullName evidence="9">Mycobactin synthase protein N</fullName>
    </alternativeName>
</protein>
<dbReference type="Gene3D" id="2.40.110.10">
    <property type="entry name" value="Butyryl-CoA Dehydrogenase, subunit A, domain 2"/>
    <property type="match status" value="1"/>
</dbReference>
<comment type="cofactor">
    <cofactor evidence="1 11">
        <name>FAD</name>
        <dbReference type="ChEBI" id="CHEBI:57692"/>
    </cofactor>
</comment>
<dbReference type="InterPro" id="IPR006091">
    <property type="entry name" value="Acyl-CoA_Oxase/DH_mid-dom"/>
</dbReference>
<evidence type="ECO:0000256" key="5">
    <source>
        <dbReference type="ARBA" id="ARBA00022827"/>
    </source>
</evidence>
<dbReference type="SUPFAM" id="SSF56645">
    <property type="entry name" value="Acyl-CoA dehydrogenase NM domain-like"/>
    <property type="match status" value="1"/>
</dbReference>
<dbReference type="PANTHER" id="PTHR48083">
    <property type="entry name" value="MEDIUM-CHAIN SPECIFIC ACYL-COA DEHYDROGENASE, MITOCHONDRIAL-RELATED"/>
    <property type="match status" value="1"/>
</dbReference>
<dbReference type="FunFam" id="1.10.540.10:FF:000026">
    <property type="entry name" value="Acyl-CoA dehydrogenase medium chain"/>
    <property type="match status" value="1"/>
</dbReference>
<dbReference type="InterPro" id="IPR046373">
    <property type="entry name" value="Acyl-CoA_Oxase/DH_mid-dom_sf"/>
</dbReference>
<evidence type="ECO:0000256" key="8">
    <source>
        <dbReference type="ARBA" id="ARBA00040394"/>
    </source>
</evidence>
<proteinExistence type="inferred from homology"/>
<evidence type="ECO:0000259" key="12">
    <source>
        <dbReference type="Pfam" id="PF00441"/>
    </source>
</evidence>
<dbReference type="AlphaFoldDB" id="A0A7G7YQC5"/>
<dbReference type="PIRSF" id="PIRSF016578">
    <property type="entry name" value="HsaA"/>
    <property type="match status" value="1"/>
</dbReference>
<keyword evidence="5 11" id="KW-0274">FAD</keyword>
<evidence type="ECO:0000256" key="7">
    <source>
        <dbReference type="ARBA" id="ARBA00037085"/>
    </source>
</evidence>
<dbReference type="GO" id="GO:0005737">
    <property type="term" value="C:cytoplasm"/>
    <property type="evidence" value="ECO:0007669"/>
    <property type="project" value="TreeGrafter"/>
</dbReference>
<dbReference type="InterPro" id="IPR050741">
    <property type="entry name" value="Acyl-CoA_dehydrogenase"/>
</dbReference>
<evidence type="ECO:0000256" key="11">
    <source>
        <dbReference type="RuleBase" id="RU362125"/>
    </source>
</evidence>
<feature type="domain" description="Acyl-CoA dehydrogenase/oxidase C-terminal" evidence="12">
    <location>
        <begin position="238"/>
        <end position="386"/>
    </location>
</feature>
<dbReference type="InterPro" id="IPR009100">
    <property type="entry name" value="AcylCoA_DH/oxidase_NM_dom_sf"/>
</dbReference>
<dbReference type="GO" id="GO:0050660">
    <property type="term" value="F:flavin adenine dinucleotide binding"/>
    <property type="evidence" value="ECO:0007669"/>
    <property type="project" value="InterPro"/>
</dbReference>
<organism evidence="15 16">
    <name type="scientific">Corynebacterium anserum</name>
    <dbReference type="NCBI Taxonomy" id="2684406"/>
    <lineage>
        <taxon>Bacteria</taxon>
        <taxon>Bacillati</taxon>
        <taxon>Actinomycetota</taxon>
        <taxon>Actinomycetes</taxon>
        <taxon>Mycobacteriales</taxon>
        <taxon>Corynebacteriaceae</taxon>
        <taxon>Corynebacterium</taxon>
    </lineage>
</organism>
<evidence type="ECO:0000256" key="2">
    <source>
        <dbReference type="ARBA" id="ARBA00005102"/>
    </source>
</evidence>
<evidence type="ECO:0000313" key="15">
    <source>
        <dbReference type="EMBL" id="QNH96695.1"/>
    </source>
</evidence>
<dbReference type="PROSITE" id="PS00073">
    <property type="entry name" value="ACYL_COA_DH_2"/>
    <property type="match status" value="1"/>
</dbReference>
<dbReference type="Gene3D" id="1.20.140.10">
    <property type="entry name" value="Butyryl-CoA Dehydrogenase, subunit A, domain 3"/>
    <property type="match status" value="1"/>
</dbReference>
<dbReference type="EMBL" id="CP046883">
    <property type="protein sequence ID" value="QNH96695.1"/>
    <property type="molecule type" value="Genomic_DNA"/>
</dbReference>
<dbReference type="Proteomes" id="UP000515275">
    <property type="component" value="Chromosome"/>
</dbReference>
<comment type="similarity">
    <text evidence="3 11">Belongs to the acyl-CoA dehydrogenase family.</text>
</comment>
<dbReference type="PANTHER" id="PTHR48083:SF20">
    <property type="entry name" value="LONG-CHAIN SPECIFIC ACYL-COA DEHYDROGENASE, MITOCHONDRIAL"/>
    <property type="match status" value="1"/>
</dbReference>
<evidence type="ECO:0000256" key="4">
    <source>
        <dbReference type="ARBA" id="ARBA00022630"/>
    </source>
</evidence>
<keyword evidence="6 11" id="KW-0560">Oxidoreductase</keyword>
<dbReference type="Gene3D" id="1.10.540.10">
    <property type="entry name" value="Acyl-CoA dehydrogenase/oxidase, N-terminal domain"/>
    <property type="match status" value="1"/>
</dbReference>
<dbReference type="KEGG" id="cans:GP473_08580"/>
<dbReference type="GO" id="GO:0033539">
    <property type="term" value="P:fatty acid beta-oxidation using acyl-CoA dehydrogenase"/>
    <property type="evidence" value="ECO:0007669"/>
    <property type="project" value="TreeGrafter"/>
</dbReference>
<evidence type="ECO:0000256" key="10">
    <source>
        <dbReference type="ARBA" id="ARBA00052546"/>
    </source>
</evidence>
<dbReference type="InterPro" id="IPR009075">
    <property type="entry name" value="AcylCo_DH/oxidase_C"/>
</dbReference>
<dbReference type="Pfam" id="PF02770">
    <property type="entry name" value="Acyl-CoA_dh_M"/>
    <property type="match status" value="1"/>
</dbReference>
<dbReference type="InterPro" id="IPR006089">
    <property type="entry name" value="Acyl-CoA_DH_CS"/>
</dbReference>
<dbReference type="SUPFAM" id="SSF47203">
    <property type="entry name" value="Acyl-CoA dehydrogenase C-terminal domain-like"/>
    <property type="match status" value="1"/>
</dbReference>
<feature type="domain" description="Acyl-CoA oxidase/dehydrogenase middle" evidence="13">
    <location>
        <begin position="128"/>
        <end position="226"/>
    </location>
</feature>
<dbReference type="InterPro" id="IPR037069">
    <property type="entry name" value="AcylCoA_DH/ox_N_sf"/>
</dbReference>
<accession>A0A7G7YQC5</accession>
<dbReference type="GO" id="GO:0003995">
    <property type="term" value="F:acyl-CoA dehydrogenase activity"/>
    <property type="evidence" value="ECO:0007669"/>
    <property type="project" value="InterPro"/>
</dbReference>
<feature type="domain" description="Acyl-CoA dehydrogenase/oxidase N-terminal" evidence="14">
    <location>
        <begin position="14"/>
        <end position="124"/>
    </location>
</feature>
<comment type="function">
    <text evidence="7">Catalyzes the dehydrogenation at the alpha-beta position of ACP-bound acyl chains. This results in the introduction of a double bond in the lipidic chain, which is further transferred to the epsilon-amino group of lysine residue in the mycobactin core by MbtK.</text>
</comment>
<gene>
    <name evidence="15" type="ORF">GP473_08580</name>
</gene>
<evidence type="ECO:0000313" key="16">
    <source>
        <dbReference type="Proteomes" id="UP000515275"/>
    </source>
</evidence>
<evidence type="ECO:0000256" key="9">
    <source>
        <dbReference type="ARBA" id="ARBA00042660"/>
    </source>
</evidence>
<keyword evidence="16" id="KW-1185">Reference proteome</keyword>
<dbReference type="InterPro" id="IPR013786">
    <property type="entry name" value="AcylCoA_DH/ox_N"/>
</dbReference>
<name>A0A7G7YQC5_9CORY</name>
<keyword evidence="4 11" id="KW-0285">Flavoprotein</keyword>
<dbReference type="RefSeq" id="WP_186276861.1">
    <property type="nucleotide sequence ID" value="NZ_CP046883.1"/>
</dbReference>
<sequence>MSQLDDYTSPWMNDELKALRELARDFFERESVPNQERFAKNKQVDRDFWNKAGEQGLLCLSMPEEYGGGGGTFAHDAVVLEEQAYVFDSSFGNHVHSVITAPYFNHYGTEEQKKYYLPKLASGEMVAAIAMTEPGTGSDLQGVKTTAVADGDEWVINGSKTFITNGTHADVIVVVCRTGGVDVPGHQALSLIIVETKDLTGFERGRILDKVGQKGQDTRELFFDDVRVPKANLLGGEGRGFYQLMEQLPQERLSVAVAAVANAEAALKETITYVKQRKAFGKTIFDFQNTRFELAECMTDIMAVRTYIDYCIQQHVDGKLTAAGASGAKYLATDKQCEVIDRCLQLHGGYGYMLEYPIGRAYQDARVMRIYAGTNEIMKELIARSL</sequence>
<dbReference type="InterPro" id="IPR036250">
    <property type="entry name" value="AcylCo_DH-like_C"/>
</dbReference>
<comment type="pathway">
    <text evidence="2">Siderophore biosynthesis; mycobactin biosynthesis.</text>
</comment>
<evidence type="ECO:0000256" key="6">
    <source>
        <dbReference type="ARBA" id="ARBA00023002"/>
    </source>
</evidence>
<dbReference type="Pfam" id="PF02771">
    <property type="entry name" value="Acyl-CoA_dh_N"/>
    <property type="match status" value="1"/>
</dbReference>
<dbReference type="FunFam" id="2.40.110.10:FF:000002">
    <property type="entry name" value="Acyl-CoA dehydrogenase fadE12"/>
    <property type="match status" value="1"/>
</dbReference>
<dbReference type="Pfam" id="PF00441">
    <property type="entry name" value="Acyl-CoA_dh_1"/>
    <property type="match status" value="1"/>
</dbReference>
<evidence type="ECO:0000256" key="3">
    <source>
        <dbReference type="ARBA" id="ARBA00009347"/>
    </source>
</evidence>
<comment type="catalytic activity">
    <reaction evidence="10">
        <text>a 2,3-saturated acyl-CoA + A = a 2,3-dehydroacyl-CoA + AH2</text>
        <dbReference type="Rhea" id="RHEA:48608"/>
        <dbReference type="ChEBI" id="CHEBI:13193"/>
        <dbReference type="ChEBI" id="CHEBI:17499"/>
        <dbReference type="ChEBI" id="CHEBI:60015"/>
        <dbReference type="ChEBI" id="CHEBI:65111"/>
    </reaction>
</comment>
<evidence type="ECO:0000256" key="1">
    <source>
        <dbReference type="ARBA" id="ARBA00001974"/>
    </source>
</evidence>
<evidence type="ECO:0000259" key="13">
    <source>
        <dbReference type="Pfam" id="PF02770"/>
    </source>
</evidence>
<dbReference type="FunFam" id="1.20.140.10:FF:000001">
    <property type="entry name" value="Acyl-CoA dehydrogenase"/>
    <property type="match status" value="1"/>
</dbReference>
<evidence type="ECO:0000259" key="14">
    <source>
        <dbReference type="Pfam" id="PF02771"/>
    </source>
</evidence>